<keyword evidence="1" id="KW-0808">Transferase</keyword>
<keyword evidence="3 6" id="KW-0418">Kinase</keyword>
<keyword evidence="4" id="KW-0067">ATP-binding</keyword>
<dbReference type="PANTHER" id="PTHR44329">
    <property type="entry name" value="SERINE/THREONINE-PROTEIN KINASE TNNI3K-RELATED"/>
    <property type="match status" value="1"/>
</dbReference>
<evidence type="ECO:0000313" key="7">
    <source>
        <dbReference type="Proteomes" id="UP001221142"/>
    </source>
</evidence>
<dbReference type="SMART" id="SM00220">
    <property type="entry name" value="S_TKc"/>
    <property type="match status" value="1"/>
</dbReference>
<dbReference type="InterPro" id="IPR051681">
    <property type="entry name" value="Ser/Thr_Kinases-Pseudokinases"/>
</dbReference>
<dbReference type="Proteomes" id="UP001221142">
    <property type="component" value="Unassembled WGS sequence"/>
</dbReference>
<dbReference type="InterPro" id="IPR008271">
    <property type="entry name" value="Ser/Thr_kinase_AS"/>
</dbReference>
<feature type="domain" description="Protein kinase" evidence="5">
    <location>
        <begin position="32"/>
        <end position="302"/>
    </location>
</feature>
<comment type="caution">
    <text evidence="6">The sequence shown here is derived from an EMBL/GenBank/DDBJ whole genome shotgun (WGS) entry which is preliminary data.</text>
</comment>
<dbReference type="Gene3D" id="1.10.510.10">
    <property type="entry name" value="Transferase(Phosphotransferase) domain 1"/>
    <property type="match status" value="1"/>
</dbReference>
<accession>A0AAD7CL27</accession>
<name>A0AAD7CL27_9AGAR</name>
<dbReference type="PROSITE" id="PS50011">
    <property type="entry name" value="PROTEIN_KINASE_DOM"/>
    <property type="match status" value="1"/>
</dbReference>
<evidence type="ECO:0000313" key="6">
    <source>
        <dbReference type="EMBL" id="KAJ7651249.1"/>
    </source>
</evidence>
<dbReference type="GO" id="GO:0004674">
    <property type="term" value="F:protein serine/threonine kinase activity"/>
    <property type="evidence" value="ECO:0007669"/>
    <property type="project" value="TreeGrafter"/>
</dbReference>
<evidence type="ECO:0000256" key="4">
    <source>
        <dbReference type="ARBA" id="ARBA00022840"/>
    </source>
</evidence>
<evidence type="ECO:0000256" key="2">
    <source>
        <dbReference type="ARBA" id="ARBA00022741"/>
    </source>
</evidence>
<keyword evidence="7" id="KW-1185">Reference proteome</keyword>
<evidence type="ECO:0000259" key="5">
    <source>
        <dbReference type="PROSITE" id="PS50011"/>
    </source>
</evidence>
<dbReference type="SUPFAM" id="SSF56112">
    <property type="entry name" value="Protein kinase-like (PK-like)"/>
    <property type="match status" value="1"/>
</dbReference>
<dbReference type="PROSITE" id="PS00108">
    <property type="entry name" value="PROTEIN_KINASE_ST"/>
    <property type="match status" value="1"/>
</dbReference>
<protein>
    <submittedName>
        <fullName evidence="6">Kinase-like domain-containing protein</fullName>
    </submittedName>
</protein>
<evidence type="ECO:0000256" key="1">
    <source>
        <dbReference type="ARBA" id="ARBA00022679"/>
    </source>
</evidence>
<organism evidence="6 7">
    <name type="scientific">Roridomyces roridus</name>
    <dbReference type="NCBI Taxonomy" id="1738132"/>
    <lineage>
        <taxon>Eukaryota</taxon>
        <taxon>Fungi</taxon>
        <taxon>Dikarya</taxon>
        <taxon>Basidiomycota</taxon>
        <taxon>Agaricomycotina</taxon>
        <taxon>Agaricomycetes</taxon>
        <taxon>Agaricomycetidae</taxon>
        <taxon>Agaricales</taxon>
        <taxon>Marasmiineae</taxon>
        <taxon>Mycenaceae</taxon>
        <taxon>Roridomyces</taxon>
    </lineage>
</organism>
<feature type="non-terminal residue" evidence="6">
    <location>
        <position position="1"/>
    </location>
</feature>
<dbReference type="GO" id="GO:0005524">
    <property type="term" value="F:ATP binding"/>
    <property type="evidence" value="ECO:0007669"/>
    <property type="project" value="UniProtKB-KW"/>
</dbReference>
<evidence type="ECO:0000256" key="3">
    <source>
        <dbReference type="ARBA" id="ARBA00022777"/>
    </source>
</evidence>
<keyword evidence="2" id="KW-0547">Nucleotide-binding</keyword>
<dbReference type="AlphaFoldDB" id="A0AAD7CL27"/>
<proteinExistence type="predicted"/>
<sequence length="359" mass="40723">LSQKEQPRLLNALRRLSSTSKLHPRCFPLPHLSNKVHVAGGTFSDVYVASLHDQWIAVKEMRVFDSMEIEMFEEAFSKEAITWRQLSHPNVLPFYGLFKDNSRLCLVSPWMENGHIRNFLRTQPAACDIDRLLPLILDIALGLEYLHQRGITHADLKSDNILVTPAHKACIVDFGLSSVKTTMSSLPNFHSVPHGSGALHYQAPELYDGSSPDFRSDIYSFGCVMYELMAGNHPFSKMRPAVLIRTVIQGCRPVCPPPECRLEIRVLDAAWRLVETCWAQSPEERPTAAQIVVSLKGKEIGVQETKSAWHWDDTSTSRFRRKLDDRWPLPSVSKLHTMAFGNDWHLGEKLDVRNGPIAY</sequence>
<dbReference type="PANTHER" id="PTHR44329:SF288">
    <property type="entry name" value="MITOGEN-ACTIVATED PROTEIN KINASE KINASE KINASE 20"/>
    <property type="match status" value="1"/>
</dbReference>
<dbReference type="InterPro" id="IPR000719">
    <property type="entry name" value="Prot_kinase_dom"/>
</dbReference>
<dbReference type="InterPro" id="IPR011009">
    <property type="entry name" value="Kinase-like_dom_sf"/>
</dbReference>
<dbReference type="Pfam" id="PF07714">
    <property type="entry name" value="PK_Tyr_Ser-Thr"/>
    <property type="match status" value="1"/>
</dbReference>
<dbReference type="EMBL" id="JARKIF010000001">
    <property type="protein sequence ID" value="KAJ7651249.1"/>
    <property type="molecule type" value="Genomic_DNA"/>
</dbReference>
<gene>
    <name evidence="6" type="ORF">FB45DRAFT_730887</name>
</gene>
<dbReference type="InterPro" id="IPR001245">
    <property type="entry name" value="Ser-Thr/Tyr_kinase_cat_dom"/>
</dbReference>
<reference evidence="6" key="1">
    <citation type="submission" date="2023-03" db="EMBL/GenBank/DDBJ databases">
        <title>Massive genome expansion in bonnet fungi (Mycena s.s.) driven by repeated elements and novel gene families across ecological guilds.</title>
        <authorList>
            <consortium name="Lawrence Berkeley National Laboratory"/>
            <person name="Harder C.B."/>
            <person name="Miyauchi S."/>
            <person name="Viragh M."/>
            <person name="Kuo A."/>
            <person name="Thoen E."/>
            <person name="Andreopoulos B."/>
            <person name="Lu D."/>
            <person name="Skrede I."/>
            <person name="Drula E."/>
            <person name="Henrissat B."/>
            <person name="Morin E."/>
            <person name="Kohler A."/>
            <person name="Barry K."/>
            <person name="LaButti K."/>
            <person name="Morin E."/>
            <person name="Salamov A."/>
            <person name="Lipzen A."/>
            <person name="Mereny Z."/>
            <person name="Hegedus B."/>
            <person name="Baldrian P."/>
            <person name="Stursova M."/>
            <person name="Weitz H."/>
            <person name="Taylor A."/>
            <person name="Grigoriev I.V."/>
            <person name="Nagy L.G."/>
            <person name="Martin F."/>
            <person name="Kauserud H."/>
        </authorList>
    </citation>
    <scope>NUCLEOTIDE SEQUENCE</scope>
    <source>
        <strain evidence="6">9284</strain>
    </source>
</reference>